<dbReference type="SMART" id="SM00448">
    <property type="entry name" value="REC"/>
    <property type="match status" value="1"/>
</dbReference>
<keyword evidence="11" id="KW-1185">Reference proteome</keyword>
<dbReference type="InterPro" id="IPR035965">
    <property type="entry name" value="PAS-like_dom_sf"/>
</dbReference>
<name>A0AAE3M639_9BACT</name>
<dbReference type="FunFam" id="3.30.565.10:FF:000010">
    <property type="entry name" value="Sensor histidine kinase RcsC"/>
    <property type="match status" value="1"/>
</dbReference>
<dbReference type="PANTHER" id="PTHR43047:SF72">
    <property type="entry name" value="OSMOSENSING HISTIDINE PROTEIN KINASE SLN1"/>
    <property type="match status" value="1"/>
</dbReference>
<evidence type="ECO:0000259" key="9">
    <source>
        <dbReference type="PROSITE" id="PS50112"/>
    </source>
</evidence>
<feature type="modified residue" description="4-aspartylphosphate" evidence="6">
    <location>
        <position position="702"/>
    </location>
</feature>
<dbReference type="InterPro" id="IPR036890">
    <property type="entry name" value="HATPase_C_sf"/>
</dbReference>
<dbReference type="SUPFAM" id="SSF55874">
    <property type="entry name" value="ATPase domain of HSP90 chaperone/DNA topoisomerase II/histidine kinase"/>
    <property type="match status" value="1"/>
</dbReference>
<accession>A0AAE3M639</accession>
<dbReference type="Pfam" id="PF02518">
    <property type="entry name" value="HATPase_c"/>
    <property type="match status" value="1"/>
</dbReference>
<keyword evidence="5" id="KW-0418">Kinase</keyword>
<dbReference type="EMBL" id="JAPDPJ010000030">
    <property type="protein sequence ID" value="MCW3787494.1"/>
    <property type="molecule type" value="Genomic_DNA"/>
</dbReference>
<dbReference type="SUPFAM" id="SSF55785">
    <property type="entry name" value="PYP-like sensor domain (PAS domain)"/>
    <property type="match status" value="3"/>
</dbReference>
<dbReference type="Pfam" id="PF13188">
    <property type="entry name" value="PAS_8"/>
    <property type="match status" value="1"/>
</dbReference>
<dbReference type="PROSITE" id="PS50112">
    <property type="entry name" value="PAS"/>
    <property type="match status" value="1"/>
</dbReference>
<dbReference type="PROSITE" id="PS50110">
    <property type="entry name" value="RESPONSE_REGULATORY"/>
    <property type="match status" value="1"/>
</dbReference>
<dbReference type="RefSeq" id="WP_301191059.1">
    <property type="nucleotide sequence ID" value="NZ_JAPDPJ010000030.1"/>
</dbReference>
<dbReference type="Gene3D" id="3.40.50.2300">
    <property type="match status" value="1"/>
</dbReference>
<keyword evidence="4" id="KW-0808">Transferase</keyword>
<proteinExistence type="predicted"/>
<dbReference type="SMART" id="SM00091">
    <property type="entry name" value="PAS"/>
    <property type="match status" value="2"/>
</dbReference>
<sequence length="872" mass="100068">MEDNIDHYFEIFDKVDLGFIFFEKNGKIITINKEFEQLVGVSKGDIIGELVEDVLFIYDVNSGDNINISSLITAYQLGSDVLNQRYILISQQGFEKTIKLNINATSDRRFAIDGYLVTIENISNSFTLGSSSIDRDYIFSMATKNGKIAIWKYDLAINKFQIDPIIKSLVENLQTINYDLEWFYQLSLPEDRERVINEFDNFIKGKISVYSSKFRINVFETKIKWILNTAIISDWDLEGKPVALVGYFQDITDDKNKEMEILKERSLLLAAIESSSSGFVVVDNEYQVILHNSKIKSILKIFNIEEFVNAYQIDDLIKRSTINNFSFIETIKEFKHGAQSRCVKEFQLIDGRYIEVSIGNFVLDKKNAGFICNCNDITNIKLSELELLQAKEKAETLNKAKSAFFANMSHEIRTPLNAIVGFSELLINKVNDDILNGYVNPIVNSSRTLLNLINNVLDLSKLEANKFDLFLEEVTLPTEIYEICKVFNLQAEKKGLAFHIFENSSIPELVLIDKLRLKQVLINLLSNAVKFTQKGYIQVRYFFENVSEYHGDLVIKVSDSGIGISEDQIKDIFEDYKQDNTLYNRNFESTGLGLSIVKRLVNLMNGVILLDSTLGNGSTFTIKIPHLQILEQNISLPKEVLLLPNSVEFNSSRVLVVDDLEMDRRLIRNILEPYKLEIKEAVNGQDAIAILKDFTPDIILMDLKMPILNGIVSAKIIKTNREYSKIPIIAITASDNKELLAESNVYFSGLLKKPIDIKELLVVLTWYLNYKKVNNLRRKNRLRDVELDENYRDQLVNDLLGNILPLIAEIKELHSSDKIRHLIFLLEKIAIDNNVNYLKEISTNLSTSFRHYDFEAIDVNLELISDFIKRIR</sequence>
<evidence type="ECO:0000259" key="8">
    <source>
        <dbReference type="PROSITE" id="PS50110"/>
    </source>
</evidence>
<comment type="catalytic activity">
    <reaction evidence="1">
        <text>ATP + protein L-histidine = ADP + protein N-phospho-L-histidine.</text>
        <dbReference type="EC" id="2.7.13.3"/>
    </reaction>
</comment>
<dbReference type="InterPro" id="IPR005467">
    <property type="entry name" value="His_kinase_dom"/>
</dbReference>
<evidence type="ECO:0000256" key="1">
    <source>
        <dbReference type="ARBA" id="ARBA00000085"/>
    </source>
</evidence>
<dbReference type="Gene3D" id="1.10.287.130">
    <property type="match status" value="1"/>
</dbReference>
<dbReference type="InterPro" id="IPR011006">
    <property type="entry name" value="CheY-like_superfamily"/>
</dbReference>
<keyword evidence="10" id="KW-0547">Nucleotide-binding</keyword>
<evidence type="ECO:0000256" key="2">
    <source>
        <dbReference type="ARBA" id="ARBA00012438"/>
    </source>
</evidence>
<feature type="domain" description="Histidine kinase" evidence="7">
    <location>
        <begin position="407"/>
        <end position="628"/>
    </location>
</feature>
<dbReference type="CDD" id="cd00130">
    <property type="entry name" value="PAS"/>
    <property type="match status" value="1"/>
</dbReference>
<evidence type="ECO:0000313" key="11">
    <source>
        <dbReference type="Proteomes" id="UP001209229"/>
    </source>
</evidence>
<dbReference type="EC" id="2.7.13.3" evidence="2"/>
<dbReference type="PROSITE" id="PS50109">
    <property type="entry name" value="HIS_KIN"/>
    <property type="match status" value="1"/>
</dbReference>
<keyword evidence="3 6" id="KW-0597">Phosphoprotein</keyword>
<dbReference type="NCBIfam" id="TIGR00229">
    <property type="entry name" value="sensory_box"/>
    <property type="match status" value="1"/>
</dbReference>
<dbReference type="Gene3D" id="3.30.450.20">
    <property type="entry name" value="PAS domain"/>
    <property type="match status" value="3"/>
</dbReference>
<dbReference type="InterPro" id="IPR036097">
    <property type="entry name" value="HisK_dim/P_sf"/>
</dbReference>
<dbReference type="Gene3D" id="3.30.565.10">
    <property type="entry name" value="Histidine kinase-like ATPase, C-terminal domain"/>
    <property type="match status" value="1"/>
</dbReference>
<reference evidence="10" key="1">
    <citation type="submission" date="2022-10" db="EMBL/GenBank/DDBJ databases">
        <authorList>
            <person name="Yu W.X."/>
        </authorList>
    </citation>
    <scope>NUCLEOTIDE SEQUENCE</scope>
    <source>
        <strain evidence="10">AAT</strain>
    </source>
</reference>
<organism evidence="10 11">
    <name type="scientific">Plebeiibacterium sediminum</name>
    <dbReference type="NCBI Taxonomy" id="2992112"/>
    <lineage>
        <taxon>Bacteria</taxon>
        <taxon>Pseudomonadati</taxon>
        <taxon>Bacteroidota</taxon>
        <taxon>Bacteroidia</taxon>
        <taxon>Marinilabiliales</taxon>
        <taxon>Marinilabiliaceae</taxon>
        <taxon>Plebeiibacterium</taxon>
    </lineage>
</organism>
<dbReference type="GO" id="GO:0009927">
    <property type="term" value="F:histidine phosphotransfer kinase activity"/>
    <property type="evidence" value="ECO:0007669"/>
    <property type="project" value="TreeGrafter"/>
</dbReference>
<dbReference type="InterPro" id="IPR003594">
    <property type="entry name" value="HATPase_dom"/>
</dbReference>
<dbReference type="SUPFAM" id="SSF47384">
    <property type="entry name" value="Homodimeric domain of signal transducing histidine kinase"/>
    <property type="match status" value="1"/>
</dbReference>
<dbReference type="CDD" id="cd16922">
    <property type="entry name" value="HATPase_EvgS-ArcB-TorS-like"/>
    <property type="match status" value="1"/>
</dbReference>
<dbReference type="CDD" id="cd00082">
    <property type="entry name" value="HisKA"/>
    <property type="match status" value="1"/>
</dbReference>
<feature type="domain" description="Response regulatory" evidence="8">
    <location>
        <begin position="653"/>
        <end position="768"/>
    </location>
</feature>
<dbReference type="SUPFAM" id="SSF52172">
    <property type="entry name" value="CheY-like"/>
    <property type="match status" value="1"/>
</dbReference>
<dbReference type="Proteomes" id="UP001209229">
    <property type="component" value="Unassembled WGS sequence"/>
</dbReference>
<evidence type="ECO:0000256" key="4">
    <source>
        <dbReference type="ARBA" id="ARBA00022679"/>
    </source>
</evidence>
<dbReference type="GO" id="GO:0005524">
    <property type="term" value="F:ATP binding"/>
    <property type="evidence" value="ECO:0007669"/>
    <property type="project" value="UniProtKB-KW"/>
</dbReference>
<dbReference type="PRINTS" id="PR00344">
    <property type="entry name" value="BCTRLSENSOR"/>
</dbReference>
<dbReference type="CDD" id="cd17546">
    <property type="entry name" value="REC_hyHK_CKI1_RcsC-like"/>
    <property type="match status" value="1"/>
</dbReference>
<dbReference type="InterPro" id="IPR004358">
    <property type="entry name" value="Sig_transdc_His_kin-like_C"/>
</dbReference>
<comment type="caution">
    <text evidence="10">The sequence shown here is derived from an EMBL/GenBank/DDBJ whole genome shotgun (WGS) entry which is preliminary data.</text>
</comment>
<dbReference type="Pfam" id="PF00072">
    <property type="entry name" value="Response_reg"/>
    <property type="match status" value="1"/>
</dbReference>
<feature type="domain" description="PAS" evidence="9">
    <location>
        <begin position="4"/>
        <end position="49"/>
    </location>
</feature>
<dbReference type="AlphaFoldDB" id="A0AAE3M639"/>
<evidence type="ECO:0000313" key="10">
    <source>
        <dbReference type="EMBL" id="MCW3787494.1"/>
    </source>
</evidence>
<dbReference type="InterPro" id="IPR000014">
    <property type="entry name" value="PAS"/>
</dbReference>
<evidence type="ECO:0000256" key="5">
    <source>
        <dbReference type="ARBA" id="ARBA00022777"/>
    </source>
</evidence>
<dbReference type="GO" id="GO:0000155">
    <property type="term" value="F:phosphorelay sensor kinase activity"/>
    <property type="evidence" value="ECO:0007669"/>
    <property type="project" value="InterPro"/>
</dbReference>
<dbReference type="PANTHER" id="PTHR43047">
    <property type="entry name" value="TWO-COMPONENT HISTIDINE PROTEIN KINASE"/>
    <property type="match status" value="1"/>
</dbReference>
<dbReference type="InterPro" id="IPR003661">
    <property type="entry name" value="HisK_dim/P_dom"/>
</dbReference>
<evidence type="ECO:0000256" key="3">
    <source>
        <dbReference type="ARBA" id="ARBA00022553"/>
    </source>
</evidence>
<dbReference type="SMART" id="SM00387">
    <property type="entry name" value="HATPase_c"/>
    <property type="match status" value="1"/>
</dbReference>
<protein>
    <recommendedName>
        <fullName evidence="2">histidine kinase</fullName>
        <ecNumber evidence="2">2.7.13.3</ecNumber>
    </recommendedName>
</protein>
<evidence type="ECO:0000256" key="6">
    <source>
        <dbReference type="PROSITE-ProRule" id="PRU00169"/>
    </source>
</evidence>
<dbReference type="SMART" id="SM00388">
    <property type="entry name" value="HisKA"/>
    <property type="match status" value="1"/>
</dbReference>
<dbReference type="InterPro" id="IPR001789">
    <property type="entry name" value="Sig_transdc_resp-reg_receiver"/>
</dbReference>
<gene>
    <name evidence="10" type="ORF">OM075_13535</name>
</gene>
<evidence type="ECO:0000259" key="7">
    <source>
        <dbReference type="PROSITE" id="PS50109"/>
    </source>
</evidence>
<dbReference type="GO" id="GO:0005886">
    <property type="term" value="C:plasma membrane"/>
    <property type="evidence" value="ECO:0007669"/>
    <property type="project" value="TreeGrafter"/>
</dbReference>
<dbReference type="Pfam" id="PF00512">
    <property type="entry name" value="HisKA"/>
    <property type="match status" value="1"/>
</dbReference>
<keyword evidence="10" id="KW-0067">ATP-binding</keyword>